<sequence>MQRRTLLKTMLALGVSAALPGCARQVQHASPFSASDWQQADSIRQSIRPTEFPDKDFLLTDFGGLGDNKSDNTSAFAAAINTCHEAGGGRVVVPPGKYLTGPIHLRSNVNLHLSQDATIGFIPEPERYLPAVFTRWEGVELMSYSPLIYAHEQQNIAITGKGVLDGMADDNTWWPWKGETSHAHWRIDPVEKTQGPARTKLFADAERGIPPQQRHYAEGAYLRPPLLQPYSCQRVLIEGVTITNSPFWLINPVLCEDVVVTGVTCRSHGPNSDGCDPESCNRVLIEDCYFDTGDDCIALKSGRNNDGRRIDVPCQNVVVSGCKMRDGHGGIVIGSEISGGARNIFLENCEMSSPNLDRAIRIKTNSLRGGLIENIRIRNVEVGQVTDAIVINFHYEEGDAGDFDPVVRNIEIAGLKVRQARHAFMIRGFERAPIRQLRLSDCNFENVDKPHVIEHVENLTLDQVSVDGDLLSVSDVLSNQEAQGS</sequence>
<keyword evidence="7" id="KW-1185">Reference proteome</keyword>
<dbReference type="STRING" id="1526571.AT746_02875"/>
<feature type="chain" id="PRO_5006836458" evidence="5">
    <location>
        <begin position="24"/>
        <end position="485"/>
    </location>
</feature>
<keyword evidence="2 4" id="KW-0378">Hydrolase</keyword>
<organism evidence="6 7">
    <name type="scientific">Lacimicrobium alkaliphilum</name>
    <dbReference type="NCBI Taxonomy" id="1526571"/>
    <lineage>
        <taxon>Bacteria</taxon>
        <taxon>Pseudomonadati</taxon>
        <taxon>Pseudomonadota</taxon>
        <taxon>Gammaproteobacteria</taxon>
        <taxon>Alteromonadales</taxon>
        <taxon>Alteromonadaceae</taxon>
        <taxon>Lacimicrobium</taxon>
    </lineage>
</organism>
<dbReference type="GO" id="GO:0005975">
    <property type="term" value="P:carbohydrate metabolic process"/>
    <property type="evidence" value="ECO:0007669"/>
    <property type="project" value="InterPro"/>
</dbReference>
<dbReference type="InterPro" id="IPR051801">
    <property type="entry name" value="GH28_Enzymes"/>
</dbReference>
<evidence type="ECO:0000256" key="2">
    <source>
        <dbReference type="ARBA" id="ARBA00022801"/>
    </source>
</evidence>
<evidence type="ECO:0000313" key="6">
    <source>
        <dbReference type="EMBL" id="ALS97317.1"/>
    </source>
</evidence>
<dbReference type="InterPro" id="IPR006311">
    <property type="entry name" value="TAT_signal"/>
</dbReference>
<keyword evidence="5" id="KW-0732">Signal</keyword>
<dbReference type="SMART" id="SM00710">
    <property type="entry name" value="PbH1"/>
    <property type="match status" value="6"/>
</dbReference>
<dbReference type="InterPro" id="IPR006626">
    <property type="entry name" value="PbH1"/>
</dbReference>
<evidence type="ECO:0000256" key="4">
    <source>
        <dbReference type="RuleBase" id="RU361169"/>
    </source>
</evidence>
<dbReference type="InterPro" id="IPR000743">
    <property type="entry name" value="Glyco_hydro_28"/>
</dbReference>
<dbReference type="PROSITE" id="PS51318">
    <property type="entry name" value="TAT"/>
    <property type="match status" value="1"/>
</dbReference>
<dbReference type="OrthoDB" id="9795222at2"/>
<dbReference type="InterPro" id="IPR012334">
    <property type="entry name" value="Pectin_lyas_fold"/>
</dbReference>
<keyword evidence="3 4" id="KW-0326">Glycosidase</keyword>
<dbReference type="KEGG" id="lal:AT746_02875"/>
<dbReference type="PROSITE" id="PS00502">
    <property type="entry name" value="POLYGALACTURONASE"/>
    <property type="match status" value="1"/>
</dbReference>
<dbReference type="PANTHER" id="PTHR31339">
    <property type="entry name" value="PECTIN LYASE-RELATED"/>
    <property type="match status" value="1"/>
</dbReference>
<dbReference type="GO" id="GO:0004650">
    <property type="term" value="F:polygalacturonase activity"/>
    <property type="evidence" value="ECO:0007669"/>
    <property type="project" value="InterPro"/>
</dbReference>
<evidence type="ECO:0000256" key="3">
    <source>
        <dbReference type="ARBA" id="ARBA00023295"/>
    </source>
</evidence>
<name>A0A0U3B6P6_9ALTE</name>
<evidence type="ECO:0000256" key="1">
    <source>
        <dbReference type="ARBA" id="ARBA00008834"/>
    </source>
</evidence>
<proteinExistence type="inferred from homology"/>
<evidence type="ECO:0000313" key="7">
    <source>
        <dbReference type="Proteomes" id="UP000068447"/>
    </source>
</evidence>
<dbReference type="SUPFAM" id="SSF51126">
    <property type="entry name" value="Pectin lyase-like"/>
    <property type="match status" value="1"/>
</dbReference>
<feature type="signal peptide" evidence="5">
    <location>
        <begin position="1"/>
        <end position="23"/>
    </location>
</feature>
<dbReference type="AlphaFoldDB" id="A0A0U3B6P6"/>
<protein>
    <submittedName>
        <fullName evidence="6">Glycoside hydrolase</fullName>
    </submittedName>
</protein>
<evidence type="ECO:0000256" key="5">
    <source>
        <dbReference type="SAM" id="SignalP"/>
    </source>
</evidence>
<comment type="similarity">
    <text evidence="1 4">Belongs to the glycosyl hydrolase 28 family.</text>
</comment>
<dbReference type="Proteomes" id="UP000068447">
    <property type="component" value="Chromosome"/>
</dbReference>
<accession>A0A0U3B6P6</accession>
<gene>
    <name evidence="6" type="ORF">AT746_02875</name>
</gene>
<dbReference type="InterPro" id="IPR011050">
    <property type="entry name" value="Pectin_lyase_fold/virulence"/>
</dbReference>
<dbReference type="Pfam" id="PF00295">
    <property type="entry name" value="Glyco_hydro_28"/>
    <property type="match status" value="1"/>
</dbReference>
<dbReference type="EMBL" id="CP013650">
    <property type="protein sequence ID" value="ALS97317.1"/>
    <property type="molecule type" value="Genomic_DNA"/>
</dbReference>
<dbReference type="Gene3D" id="2.160.20.10">
    <property type="entry name" value="Single-stranded right-handed beta-helix, Pectin lyase-like"/>
    <property type="match status" value="1"/>
</dbReference>
<dbReference type="PANTHER" id="PTHR31339:SF9">
    <property type="entry name" value="PLASMIN AND FIBRONECTIN-BINDING PROTEIN A"/>
    <property type="match status" value="1"/>
</dbReference>
<reference evidence="6 7" key="1">
    <citation type="submission" date="2015-12" db="EMBL/GenBank/DDBJ databases">
        <title>Complete genome of Lacimicrobium alkaliphilum KCTC 32984.</title>
        <authorList>
            <person name="Kim S.-G."/>
            <person name="Lee Y.-J."/>
        </authorList>
    </citation>
    <scope>NUCLEOTIDE SEQUENCE [LARGE SCALE GENOMIC DNA]</scope>
    <source>
        <strain evidence="6 7">YelD216</strain>
    </source>
</reference>